<accession>A0A2N4SXX9</accession>
<protein>
    <recommendedName>
        <fullName evidence="5">Lipoprotein</fullName>
    </recommendedName>
</protein>
<dbReference type="PROSITE" id="PS51257">
    <property type="entry name" value="PROKAR_LIPOPROTEIN"/>
    <property type="match status" value="1"/>
</dbReference>
<evidence type="ECO:0008006" key="5">
    <source>
        <dbReference type="Google" id="ProtNLM"/>
    </source>
</evidence>
<reference evidence="3 4" key="1">
    <citation type="submission" date="2015-12" db="EMBL/GenBank/DDBJ databases">
        <authorList>
            <person name="Shamseldin A."/>
            <person name="Moawad H."/>
            <person name="Abd El-Rahim W.M."/>
            <person name="Sadowsky M.J."/>
        </authorList>
    </citation>
    <scope>NUCLEOTIDE SEQUENCE [LARGE SCALE GENOMIC DNA]</scope>
    <source>
        <strain evidence="3 4">S43</strain>
    </source>
</reference>
<comment type="caution">
    <text evidence="3">The sequence shown here is derived from an EMBL/GenBank/DDBJ whole genome shotgun (WGS) entry which is preliminary data.</text>
</comment>
<feature type="chain" id="PRO_5039090514" description="Lipoprotein" evidence="2">
    <location>
        <begin position="30"/>
        <end position="177"/>
    </location>
</feature>
<keyword evidence="2" id="KW-0732">Signal</keyword>
<dbReference type="InterPro" id="IPR006311">
    <property type="entry name" value="TAT_signal"/>
</dbReference>
<proteinExistence type="predicted"/>
<feature type="signal peptide" evidence="2">
    <location>
        <begin position="1"/>
        <end position="29"/>
    </location>
</feature>
<gene>
    <name evidence="3" type="ORF">AUQ48_16000</name>
</gene>
<name>A0A2N4SXX9_9MICC</name>
<dbReference type="PROSITE" id="PS51318">
    <property type="entry name" value="TAT"/>
    <property type="match status" value="1"/>
</dbReference>
<dbReference type="RefSeq" id="WP_101853253.1">
    <property type="nucleotide sequence ID" value="NZ_LOMZ01000002.1"/>
</dbReference>
<evidence type="ECO:0000256" key="1">
    <source>
        <dbReference type="SAM" id="MobiDB-lite"/>
    </source>
</evidence>
<organism evidence="3 4">
    <name type="scientific">Kocuria flava</name>
    <dbReference type="NCBI Taxonomy" id="446860"/>
    <lineage>
        <taxon>Bacteria</taxon>
        <taxon>Bacillati</taxon>
        <taxon>Actinomycetota</taxon>
        <taxon>Actinomycetes</taxon>
        <taxon>Micrococcales</taxon>
        <taxon>Micrococcaceae</taxon>
        <taxon>Kocuria</taxon>
    </lineage>
</organism>
<evidence type="ECO:0000313" key="3">
    <source>
        <dbReference type="EMBL" id="PLC10825.1"/>
    </source>
</evidence>
<evidence type="ECO:0000313" key="4">
    <source>
        <dbReference type="Proteomes" id="UP000234632"/>
    </source>
</evidence>
<sequence length="177" mass="18528">MTPSRRPTLRTTAAAALAVAGLGLTSCGAGPTDTADPVEETESAQQDGILESEPTEPYIGPYDSAFVDMREDYGGMEVIVTGQVQEIVAPVGFTITGAEDTTLAPLLVFYNPEEASPEAGDTISVTGTIHEVFNPPVVEENVGGDPGPDELAYYHGQPFLRADNVTVAEPQESTPSS</sequence>
<evidence type="ECO:0000256" key="2">
    <source>
        <dbReference type="SAM" id="SignalP"/>
    </source>
</evidence>
<dbReference type="EMBL" id="LOMZ01000002">
    <property type="protein sequence ID" value="PLC10825.1"/>
    <property type="molecule type" value="Genomic_DNA"/>
</dbReference>
<dbReference type="Proteomes" id="UP000234632">
    <property type="component" value="Unassembled WGS sequence"/>
</dbReference>
<dbReference type="AlphaFoldDB" id="A0A2N4SXX9"/>
<feature type="region of interest" description="Disordered" evidence="1">
    <location>
        <begin position="26"/>
        <end position="58"/>
    </location>
</feature>